<keyword evidence="1 2" id="KW-0728">SH3 domain</keyword>
<accession>A0A1G4MJW6</accession>
<protein>
    <submittedName>
        <fullName evidence="4">LAFE_0H07580g1_1</fullName>
    </submittedName>
</protein>
<dbReference type="PRINTS" id="PR00452">
    <property type="entry name" value="SH3DOMAIN"/>
</dbReference>
<evidence type="ECO:0000256" key="1">
    <source>
        <dbReference type="ARBA" id="ARBA00022443"/>
    </source>
</evidence>
<dbReference type="FunFam" id="2.30.30.40:FF:000283">
    <property type="entry name" value="NAP1-binding protein 2"/>
    <property type="match status" value="1"/>
</dbReference>
<evidence type="ECO:0000259" key="3">
    <source>
        <dbReference type="PROSITE" id="PS50002"/>
    </source>
</evidence>
<proteinExistence type="predicted"/>
<dbReference type="GO" id="GO:0005737">
    <property type="term" value="C:cytoplasm"/>
    <property type="evidence" value="ECO:0007669"/>
    <property type="project" value="TreeGrafter"/>
</dbReference>
<sequence>MIDHREAHNMSEESALGYISIKDFAYETSNPLHYGYFEEFSDDEGSVNNEGHEEKEEHNKRQSIILPSEYIVNHKAVAIYDFVPENDNELELKEGDVVYISYRHGQGWLVAENQERTRTGLIPEEYVSFLEEDEDAEEDDKARPFYLTQIITQSMQKPVDAISKSDEEWEDIDDVESDFASNLKIANSDVE</sequence>
<evidence type="ECO:0000256" key="2">
    <source>
        <dbReference type="PROSITE-ProRule" id="PRU00192"/>
    </source>
</evidence>
<dbReference type="AlphaFoldDB" id="A0A1G4MJW6"/>
<dbReference type="OMA" id="PFYLTHM"/>
<dbReference type="Pfam" id="PF00018">
    <property type="entry name" value="SH3_1"/>
    <property type="match status" value="1"/>
</dbReference>
<dbReference type="PANTHER" id="PTHR14167">
    <property type="entry name" value="SH3 DOMAIN-CONTAINING"/>
    <property type="match status" value="1"/>
</dbReference>
<dbReference type="InterPro" id="IPR050384">
    <property type="entry name" value="Endophilin_SH3RF"/>
</dbReference>
<dbReference type="PROSITE" id="PS50002">
    <property type="entry name" value="SH3"/>
    <property type="match status" value="1"/>
</dbReference>
<gene>
    <name evidence="4" type="ORF">LAFE_0H07580G</name>
</gene>
<dbReference type="OrthoDB" id="19092at2759"/>
<dbReference type="InterPro" id="IPR001452">
    <property type="entry name" value="SH3_domain"/>
</dbReference>
<keyword evidence="5" id="KW-1185">Reference proteome</keyword>
<dbReference type="STRING" id="4955.A0A1G4MJW6"/>
<dbReference type="SUPFAM" id="SSF50044">
    <property type="entry name" value="SH3-domain"/>
    <property type="match status" value="1"/>
</dbReference>
<evidence type="ECO:0000313" key="4">
    <source>
        <dbReference type="EMBL" id="SCW04168.1"/>
    </source>
</evidence>
<dbReference type="Proteomes" id="UP000190831">
    <property type="component" value="Chromosome H"/>
</dbReference>
<organism evidence="4 5">
    <name type="scientific">Lachancea fermentati</name>
    <name type="common">Zygosaccharomyces fermentati</name>
    <dbReference type="NCBI Taxonomy" id="4955"/>
    <lineage>
        <taxon>Eukaryota</taxon>
        <taxon>Fungi</taxon>
        <taxon>Dikarya</taxon>
        <taxon>Ascomycota</taxon>
        <taxon>Saccharomycotina</taxon>
        <taxon>Saccharomycetes</taxon>
        <taxon>Saccharomycetales</taxon>
        <taxon>Saccharomycetaceae</taxon>
        <taxon>Lachancea</taxon>
    </lineage>
</organism>
<name>A0A1G4MJW6_LACFM</name>
<dbReference type="EMBL" id="LT598491">
    <property type="protein sequence ID" value="SCW04168.1"/>
    <property type="molecule type" value="Genomic_DNA"/>
</dbReference>
<dbReference type="SMART" id="SM00326">
    <property type="entry name" value="SH3"/>
    <property type="match status" value="1"/>
</dbReference>
<evidence type="ECO:0000313" key="5">
    <source>
        <dbReference type="Proteomes" id="UP000190831"/>
    </source>
</evidence>
<dbReference type="Gene3D" id="2.30.30.40">
    <property type="entry name" value="SH3 Domains"/>
    <property type="match status" value="1"/>
</dbReference>
<feature type="domain" description="SH3" evidence="3">
    <location>
        <begin position="71"/>
        <end position="132"/>
    </location>
</feature>
<dbReference type="PANTHER" id="PTHR14167:SF116">
    <property type="entry name" value="CAP, ISOFORM AC"/>
    <property type="match status" value="1"/>
</dbReference>
<reference evidence="4 5" key="1">
    <citation type="submission" date="2016-03" db="EMBL/GenBank/DDBJ databases">
        <authorList>
            <person name="Devillers H."/>
        </authorList>
    </citation>
    <scope>NUCLEOTIDE SEQUENCE [LARGE SCALE GENOMIC DNA]</scope>
    <source>
        <strain evidence="4">CBS 6772</strain>
    </source>
</reference>
<dbReference type="InterPro" id="IPR036028">
    <property type="entry name" value="SH3-like_dom_sf"/>
</dbReference>